<sequence>MYTEKVSLRLSVEDKEKLQIEADSKKIPLTTLIRNKVSGVELPDNEPKEFGPKLITTDYKEFQRAERTTNLKINMVDAVVREAKKHITIPKKTTNEFKEFLNNPVEYVTNDLYSKHSKGISFKISKSKLLELMEIDLSSLQTATDIFLKHNGNIIVDDNGNLKSGVNIENYRTYTQTNEDNERLQLANQLINFHNKAQDFDARKFTSGNVKDFFNPILVLSSINGDKGSLSPCVGWVLGRV</sequence>
<keyword evidence="2" id="KW-1185">Reference proteome</keyword>
<organism evidence="1 2">
    <name type="scientific">Winogradskyella pacifica</name>
    <dbReference type="NCBI Taxonomy" id="664642"/>
    <lineage>
        <taxon>Bacteria</taxon>
        <taxon>Pseudomonadati</taxon>
        <taxon>Bacteroidota</taxon>
        <taxon>Flavobacteriia</taxon>
        <taxon>Flavobacteriales</taxon>
        <taxon>Flavobacteriaceae</taxon>
        <taxon>Winogradskyella</taxon>
    </lineage>
</organism>
<comment type="caution">
    <text evidence="1">The sequence shown here is derived from an EMBL/GenBank/DDBJ whole genome shotgun (WGS) entry which is preliminary data.</text>
</comment>
<name>A0A3D9LPE1_9FLAO</name>
<reference evidence="1 2" key="1">
    <citation type="submission" date="2018-07" db="EMBL/GenBank/DDBJ databases">
        <title>Genomic Encyclopedia of Type Strains, Phase III (KMG-III): the genomes of soil and plant-associated and newly described type strains.</title>
        <authorList>
            <person name="Whitman W."/>
        </authorList>
    </citation>
    <scope>NUCLEOTIDE SEQUENCE [LARGE SCALE GENOMIC DNA]</scope>
    <source>
        <strain evidence="1 2">CECT 7948</strain>
    </source>
</reference>
<evidence type="ECO:0000313" key="1">
    <source>
        <dbReference type="EMBL" id="REE07863.1"/>
    </source>
</evidence>
<accession>A0A3D9LPE1</accession>
<proteinExistence type="predicted"/>
<dbReference type="EMBL" id="QREI01000010">
    <property type="protein sequence ID" value="REE07863.1"/>
    <property type="molecule type" value="Genomic_DNA"/>
</dbReference>
<dbReference type="RefSeq" id="WP_115812515.1">
    <property type="nucleotide sequence ID" value="NZ_QREI01000010.1"/>
</dbReference>
<evidence type="ECO:0000313" key="2">
    <source>
        <dbReference type="Proteomes" id="UP000256919"/>
    </source>
</evidence>
<gene>
    <name evidence="1" type="ORF">DFQ09_11057</name>
</gene>
<dbReference type="AlphaFoldDB" id="A0A3D9LPE1"/>
<protein>
    <submittedName>
        <fullName evidence="1">Uncharacterized protein</fullName>
    </submittedName>
</protein>
<dbReference type="Proteomes" id="UP000256919">
    <property type="component" value="Unassembled WGS sequence"/>
</dbReference>